<proteinExistence type="predicted"/>
<keyword evidence="3" id="KW-1185">Reference proteome</keyword>
<feature type="compositionally biased region" description="Basic residues" evidence="1">
    <location>
        <begin position="1"/>
        <end position="10"/>
    </location>
</feature>
<protein>
    <submittedName>
        <fullName evidence="2">Uncharacterized protein</fullName>
    </submittedName>
</protein>
<dbReference type="AlphaFoldDB" id="A0A2G9TDR2"/>
<evidence type="ECO:0000313" key="2">
    <source>
        <dbReference type="EMBL" id="PIO56116.1"/>
    </source>
</evidence>
<evidence type="ECO:0000313" key="3">
    <source>
        <dbReference type="Proteomes" id="UP000230423"/>
    </source>
</evidence>
<name>A0A2G9TDR2_TELCI</name>
<sequence>MVKARAKKATVSHYKEGGFRSPRQSTARSLKEEINLESAGNVIFCKENDSIHLRGMISKMVKAMKQDGALAIAQLSHVRFFNG</sequence>
<organism evidence="2 3">
    <name type="scientific">Teladorsagia circumcincta</name>
    <name type="common">Brown stomach worm</name>
    <name type="synonym">Ostertagia circumcincta</name>
    <dbReference type="NCBI Taxonomy" id="45464"/>
    <lineage>
        <taxon>Eukaryota</taxon>
        <taxon>Metazoa</taxon>
        <taxon>Ecdysozoa</taxon>
        <taxon>Nematoda</taxon>
        <taxon>Chromadorea</taxon>
        <taxon>Rhabditida</taxon>
        <taxon>Rhabditina</taxon>
        <taxon>Rhabditomorpha</taxon>
        <taxon>Strongyloidea</taxon>
        <taxon>Trichostrongylidae</taxon>
        <taxon>Teladorsagia</taxon>
    </lineage>
</organism>
<dbReference type="OrthoDB" id="1663137at2759"/>
<evidence type="ECO:0000256" key="1">
    <source>
        <dbReference type="SAM" id="MobiDB-lite"/>
    </source>
</evidence>
<feature type="region of interest" description="Disordered" evidence="1">
    <location>
        <begin position="1"/>
        <end position="27"/>
    </location>
</feature>
<gene>
    <name evidence="2" type="ORF">TELCIR_22489</name>
</gene>
<dbReference type="EMBL" id="KZ382806">
    <property type="protein sequence ID" value="PIO56116.1"/>
    <property type="molecule type" value="Genomic_DNA"/>
</dbReference>
<reference evidence="2 3" key="1">
    <citation type="submission" date="2015-09" db="EMBL/GenBank/DDBJ databases">
        <title>Draft genome of the parasitic nematode Teladorsagia circumcincta isolate WARC Sus (inbred).</title>
        <authorList>
            <person name="Mitreva M."/>
        </authorList>
    </citation>
    <scope>NUCLEOTIDE SEQUENCE [LARGE SCALE GENOMIC DNA]</scope>
    <source>
        <strain evidence="2 3">S</strain>
    </source>
</reference>
<accession>A0A2G9TDR2</accession>
<dbReference type="Proteomes" id="UP000230423">
    <property type="component" value="Unassembled WGS sequence"/>
</dbReference>